<dbReference type="EMBL" id="CP003587">
    <property type="protein sequence ID" value="AGY58531.1"/>
    <property type="molecule type" value="Genomic_DNA"/>
</dbReference>
<accession>U5QHX9</accession>
<dbReference type="SUPFAM" id="SSF53474">
    <property type="entry name" value="alpha/beta-Hydrolases"/>
    <property type="match status" value="1"/>
</dbReference>
<dbReference type="InterPro" id="IPR050955">
    <property type="entry name" value="Plant_Biomass_Hydrol_Est"/>
</dbReference>
<evidence type="ECO:0000256" key="3">
    <source>
        <dbReference type="SAM" id="SignalP"/>
    </source>
</evidence>
<dbReference type="STRING" id="1183438.GKIL_2285"/>
<dbReference type="HOGENOM" id="CLU_086004_0_0_3"/>
<feature type="chain" id="PRO_5004663973" evidence="3">
    <location>
        <begin position="25"/>
        <end position="247"/>
    </location>
</feature>
<feature type="signal peptide" evidence="3">
    <location>
        <begin position="1"/>
        <end position="24"/>
    </location>
</feature>
<dbReference type="PANTHER" id="PTHR43037:SF5">
    <property type="entry name" value="FERULOYL ESTERASE"/>
    <property type="match status" value="1"/>
</dbReference>
<dbReference type="Proteomes" id="UP000017396">
    <property type="component" value="Chromosome"/>
</dbReference>
<dbReference type="eggNOG" id="COG0400">
    <property type="taxonomic scope" value="Bacteria"/>
</dbReference>
<keyword evidence="2" id="KW-0378">Hydrolase</keyword>
<feature type="domain" description="Dienelactone hydrolase" evidence="4">
    <location>
        <begin position="106"/>
        <end position="222"/>
    </location>
</feature>
<evidence type="ECO:0000256" key="2">
    <source>
        <dbReference type="ARBA" id="ARBA00022801"/>
    </source>
</evidence>
<name>U5QHX9_GLOK1</name>
<dbReference type="PANTHER" id="PTHR43037">
    <property type="entry name" value="UNNAMED PRODUCT-RELATED"/>
    <property type="match status" value="1"/>
</dbReference>
<dbReference type="KEGG" id="glj:GKIL_2285"/>
<evidence type="ECO:0000313" key="6">
    <source>
        <dbReference type="Proteomes" id="UP000017396"/>
    </source>
</evidence>
<keyword evidence="1 3" id="KW-0732">Signal</keyword>
<proteinExistence type="predicted"/>
<protein>
    <submittedName>
        <fullName evidence="5">Poly(3-hydroxybutyrate) depolymerase</fullName>
    </submittedName>
</protein>
<sequence length="247" mass="27903">MPKTIARFLLCFTLLLCIAFPVSAAEITRQSISSEGRDRTYYTFVPDNVKAPAPLIVMLHGSGRDGRLLLEKWRDCASKEGIVLVGPDASDRAGWTTPVDGPEFLFNLVESLKKRYPIDPQRVYLFGHSAGAVFGLIMALDESEYFAAAAVSAGALLPQQYSIIDSADRKIPIFIQVGTRDEFFPMEFVRATRDVLKKRGFPIELKEIPDHNHNYYAIADQINQDAWNFLKEHQLSNAPKYVHYEFK</sequence>
<dbReference type="Pfam" id="PF01738">
    <property type="entry name" value="DLH"/>
    <property type="match status" value="1"/>
</dbReference>
<dbReference type="GO" id="GO:0016787">
    <property type="term" value="F:hydrolase activity"/>
    <property type="evidence" value="ECO:0007669"/>
    <property type="project" value="UniProtKB-KW"/>
</dbReference>
<dbReference type="Gene3D" id="3.40.50.1820">
    <property type="entry name" value="alpha/beta hydrolase"/>
    <property type="match status" value="1"/>
</dbReference>
<dbReference type="InterPro" id="IPR029058">
    <property type="entry name" value="AB_hydrolase_fold"/>
</dbReference>
<dbReference type="InterPro" id="IPR002925">
    <property type="entry name" value="Dienelactn_hydro"/>
</dbReference>
<dbReference type="AlphaFoldDB" id="U5QHX9"/>
<evidence type="ECO:0000313" key="5">
    <source>
        <dbReference type="EMBL" id="AGY58531.1"/>
    </source>
</evidence>
<evidence type="ECO:0000259" key="4">
    <source>
        <dbReference type="Pfam" id="PF01738"/>
    </source>
</evidence>
<dbReference type="RefSeq" id="WP_023173692.1">
    <property type="nucleotide sequence ID" value="NC_022600.1"/>
</dbReference>
<evidence type="ECO:0000256" key="1">
    <source>
        <dbReference type="ARBA" id="ARBA00022729"/>
    </source>
</evidence>
<organism evidence="5 6">
    <name type="scientific">Gloeobacter kilaueensis (strain ATCC BAA-2537 / CCAP 1431/1 / ULC 316 / JS1)</name>
    <dbReference type="NCBI Taxonomy" id="1183438"/>
    <lineage>
        <taxon>Bacteria</taxon>
        <taxon>Bacillati</taxon>
        <taxon>Cyanobacteriota</taxon>
        <taxon>Cyanophyceae</taxon>
        <taxon>Gloeobacterales</taxon>
        <taxon>Gloeobacteraceae</taxon>
        <taxon>Gloeobacter</taxon>
    </lineage>
</organism>
<dbReference type="OrthoDB" id="9764953at2"/>
<gene>
    <name evidence="5" type="ORF">GKIL_2285</name>
</gene>
<keyword evidence="6" id="KW-1185">Reference proteome</keyword>
<reference evidence="5 6" key="1">
    <citation type="journal article" date="2013" name="PLoS ONE">
        <title>Cultivation and Complete Genome Sequencing of Gloeobacter kilaueensis sp. nov., from a Lava Cave in Kilauea Caldera, Hawai'i.</title>
        <authorList>
            <person name="Saw J.H."/>
            <person name="Schatz M."/>
            <person name="Brown M.V."/>
            <person name="Kunkel D.D."/>
            <person name="Foster J.S."/>
            <person name="Shick H."/>
            <person name="Christensen S."/>
            <person name="Hou S."/>
            <person name="Wan X."/>
            <person name="Donachie S.P."/>
        </authorList>
    </citation>
    <scope>NUCLEOTIDE SEQUENCE [LARGE SCALE GENOMIC DNA]</scope>
    <source>
        <strain evidence="6">JS</strain>
    </source>
</reference>